<dbReference type="InterPro" id="IPR017911">
    <property type="entry name" value="MacB-like_ATP-bd"/>
</dbReference>
<dbReference type="GO" id="GO:0005524">
    <property type="term" value="F:ATP binding"/>
    <property type="evidence" value="ECO:0007669"/>
    <property type="project" value="UniProtKB-KW"/>
</dbReference>
<dbReference type="InterPro" id="IPR027417">
    <property type="entry name" value="P-loop_NTPase"/>
</dbReference>
<keyword evidence="4 6" id="KW-0067">ATP-binding</keyword>
<keyword evidence="3" id="KW-0547">Nucleotide-binding</keyword>
<dbReference type="InterPro" id="IPR003593">
    <property type="entry name" value="AAA+_ATPase"/>
</dbReference>
<evidence type="ECO:0000313" key="7">
    <source>
        <dbReference type="Proteomes" id="UP000282321"/>
    </source>
</evidence>
<sequence>MQSDTNKILTLKNVKKVYNDSEVPVEVLHGVDMEIENGSITAIVGPSGAGKSTLLHIMGLLDRPNEGEIIYNNHFVRGLDDDKLSEIRNREFGFVFQFHHLLPEFTALENVMIPLLIQGVNKKSAIERSRNLLREMDILSREKHKPAQLSGGERQRVAIARALVVKPKIVFADEPTGNLDRKTSENVMNVLVGILKERRISFVIVTHNRLIEKYADNTVYLIDGKVENHYDIGIDNET</sequence>
<dbReference type="GO" id="GO:0016887">
    <property type="term" value="F:ATP hydrolysis activity"/>
    <property type="evidence" value="ECO:0007669"/>
    <property type="project" value="InterPro"/>
</dbReference>
<reference evidence="6 7" key="1">
    <citation type="submission" date="2018-06" db="EMBL/GenBank/DDBJ databases">
        <title>Extensive metabolic versatility and redundancy in microbially diverse, dynamic hydrothermal sediments.</title>
        <authorList>
            <person name="Dombrowski N."/>
            <person name="Teske A."/>
            <person name="Baker B.J."/>
        </authorList>
    </citation>
    <scope>NUCLEOTIDE SEQUENCE [LARGE SCALE GENOMIC DNA]</scope>
    <source>
        <strain evidence="6">B35_G9</strain>
    </source>
</reference>
<feature type="domain" description="ABC transporter" evidence="5">
    <location>
        <begin position="9"/>
        <end position="238"/>
    </location>
</feature>
<dbReference type="Gene3D" id="3.40.50.300">
    <property type="entry name" value="P-loop containing nucleotide triphosphate hydrolases"/>
    <property type="match status" value="1"/>
</dbReference>
<proteinExistence type="inferred from homology"/>
<dbReference type="AlphaFoldDB" id="A0A660SA72"/>
<dbReference type="CDD" id="cd03255">
    <property type="entry name" value="ABC_MJ0796_LolCDE_FtsE"/>
    <property type="match status" value="1"/>
</dbReference>
<dbReference type="Proteomes" id="UP000282321">
    <property type="component" value="Unassembled WGS sequence"/>
</dbReference>
<accession>A0A660SA72</accession>
<evidence type="ECO:0000256" key="4">
    <source>
        <dbReference type="ARBA" id="ARBA00022840"/>
    </source>
</evidence>
<dbReference type="SUPFAM" id="SSF52540">
    <property type="entry name" value="P-loop containing nucleoside triphosphate hydrolases"/>
    <property type="match status" value="1"/>
</dbReference>
<dbReference type="EMBL" id="QNBC01000053">
    <property type="protein sequence ID" value="RKX66180.1"/>
    <property type="molecule type" value="Genomic_DNA"/>
</dbReference>
<dbReference type="PANTHER" id="PTHR42798">
    <property type="entry name" value="LIPOPROTEIN-RELEASING SYSTEM ATP-BINDING PROTEIN LOLD"/>
    <property type="match status" value="1"/>
</dbReference>
<protein>
    <submittedName>
        <fullName evidence="6">Lipoprotein-releasing system ATP-binding protein LolD</fullName>
    </submittedName>
</protein>
<dbReference type="InterPro" id="IPR003439">
    <property type="entry name" value="ABC_transporter-like_ATP-bd"/>
</dbReference>
<dbReference type="GO" id="GO:0098796">
    <property type="term" value="C:membrane protein complex"/>
    <property type="evidence" value="ECO:0007669"/>
    <property type="project" value="UniProtKB-ARBA"/>
</dbReference>
<keyword evidence="2" id="KW-0813">Transport</keyword>
<dbReference type="Pfam" id="PF00005">
    <property type="entry name" value="ABC_tran"/>
    <property type="match status" value="1"/>
</dbReference>
<evidence type="ECO:0000256" key="1">
    <source>
        <dbReference type="ARBA" id="ARBA00005417"/>
    </source>
</evidence>
<organism evidence="6 7">
    <name type="scientific">candidate division TA06 bacterium</name>
    <dbReference type="NCBI Taxonomy" id="2250710"/>
    <lineage>
        <taxon>Bacteria</taxon>
        <taxon>Bacteria division TA06</taxon>
    </lineage>
</organism>
<name>A0A660SA72_UNCT6</name>
<evidence type="ECO:0000256" key="3">
    <source>
        <dbReference type="ARBA" id="ARBA00022741"/>
    </source>
</evidence>
<comment type="similarity">
    <text evidence="1">Belongs to the ABC transporter superfamily.</text>
</comment>
<dbReference type="PANTHER" id="PTHR42798:SF7">
    <property type="entry name" value="ALPHA-D-RIBOSE 1-METHYLPHOSPHONATE 5-TRIPHOSPHATE SYNTHASE SUBUNIT PHNL"/>
    <property type="match status" value="1"/>
</dbReference>
<dbReference type="SMART" id="SM00382">
    <property type="entry name" value="AAA"/>
    <property type="match status" value="1"/>
</dbReference>
<dbReference type="InterPro" id="IPR017871">
    <property type="entry name" value="ABC_transporter-like_CS"/>
</dbReference>
<comment type="caution">
    <text evidence="6">The sequence shown here is derived from an EMBL/GenBank/DDBJ whole genome shotgun (WGS) entry which is preliminary data.</text>
</comment>
<gene>
    <name evidence="6" type="ORF">DRP44_04680</name>
</gene>
<evidence type="ECO:0000259" key="5">
    <source>
        <dbReference type="PROSITE" id="PS50893"/>
    </source>
</evidence>
<dbReference type="FunFam" id="3.40.50.300:FF:000032">
    <property type="entry name" value="Export ABC transporter ATP-binding protein"/>
    <property type="match status" value="1"/>
</dbReference>
<dbReference type="GO" id="GO:0022857">
    <property type="term" value="F:transmembrane transporter activity"/>
    <property type="evidence" value="ECO:0007669"/>
    <property type="project" value="UniProtKB-ARBA"/>
</dbReference>
<dbReference type="PROSITE" id="PS50893">
    <property type="entry name" value="ABC_TRANSPORTER_2"/>
    <property type="match status" value="1"/>
</dbReference>
<dbReference type="PROSITE" id="PS00211">
    <property type="entry name" value="ABC_TRANSPORTER_1"/>
    <property type="match status" value="1"/>
</dbReference>
<evidence type="ECO:0000313" key="6">
    <source>
        <dbReference type="EMBL" id="RKX66180.1"/>
    </source>
</evidence>
<evidence type="ECO:0000256" key="2">
    <source>
        <dbReference type="ARBA" id="ARBA00022448"/>
    </source>
</evidence>
<keyword evidence="6" id="KW-0449">Lipoprotein</keyword>